<evidence type="ECO:0000313" key="3">
    <source>
        <dbReference type="Proteomes" id="UP001066276"/>
    </source>
</evidence>
<dbReference type="AlphaFoldDB" id="A0AAV7N9P5"/>
<dbReference type="EMBL" id="JANPWB010000012">
    <property type="protein sequence ID" value="KAJ1112711.1"/>
    <property type="molecule type" value="Genomic_DNA"/>
</dbReference>
<evidence type="ECO:0000313" key="2">
    <source>
        <dbReference type="EMBL" id="KAJ1112711.1"/>
    </source>
</evidence>
<evidence type="ECO:0000256" key="1">
    <source>
        <dbReference type="SAM" id="MobiDB-lite"/>
    </source>
</evidence>
<feature type="compositionally biased region" description="Basic and acidic residues" evidence="1">
    <location>
        <begin position="21"/>
        <end position="48"/>
    </location>
</feature>
<protein>
    <submittedName>
        <fullName evidence="2">Uncharacterized protein</fullName>
    </submittedName>
</protein>
<keyword evidence="3" id="KW-1185">Reference proteome</keyword>
<organism evidence="2 3">
    <name type="scientific">Pleurodeles waltl</name>
    <name type="common">Iberian ribbed newt</name>
    <dbReference type="NCBI Taxonomy" id="8319"/>
    <lineage>
        <taxon>Eukaryota</taxon>
        <taxon>Metazoa</taxon>
        <taxon>Chordata</taxon>
        <taxon>Craniata</taxon>
        <taxon>Vertebrata</taxon>
        <taxon>Euteleostomi</taxon>
        <taxon>Amphibia</taxon>
        <taxon>Batrachia</taxon>
        <taxon>Caudata</taxon>
        <taxon>Salamandroidea</taxon>
        <taxon>Salamandridae</taxon>
        <taxon>Pleurodelinae</taxon>
        <taxon>Pleurodeles</taxon>
    </lineage>
</organism>
<reference evidence="2" key="1">
    <citation type="journal article" date="2022" name="bioRxiv">
        <title>Sequencing and chromosome-scale assembly of the giantPleurodeles waltlgenome.</title>
        <authorList>
            <person name="Brown T."/>
            <person name="Elewa A."/>
            <person name="Iarovenko S."/>
            <person name="Subramanian E."/>
            <person name="Araus A.J."/>
            <person name="Petzold A."/>
            <person name="Susuki M."/>
            <person name="Suzuki K.-i.T."/>
            <person name="Hayashi T."/>
            <person name="Toyoda A."/>
            <person name="Oliveira C."/>
            <person name="Osipova E."/>
            <person name="Leigh N.D."/>
            <person name="Simon A."/>
            <person name="Yun M.H."/>
        </authorList>
    </citation>
    <scope>NUCLEOTIDE SEQUENCE</scope>
    <source>
        <strain evidence="2">20211129_DDA</strain>
        <tissue evidence="2">Liver</tissue>
    </source>
</reference>
<dbReference type="Proteomes" id="UP001066276">
    <property type="component" value="Chromosome 8"/>
</dbReference>
<sequence>MGGVTAGRRKSLCPAEQPETGTRRILERARVGHQHSRDGAGEAIEARSEGAAARRPTAPHWDLTAPPWGTTK</sequence>
<accession>A0AAV7N9P5</accession>
<name>A0AAV7N9P5_PLEWA</name>
<proteinExistence type="predicted"/>
<gene>
    <name evidence="2" type="ORF">NDU88_000972</name>
</gene>
<comment type="caution">
    <text evidence="2">The sequence shown here is derived from an EMBL/GenBank/DDBJ whole genome shotgun (WGS) entry which is preliminary data.</text>
</comment>
<feature type="region of interest" description="Disordered" evidence="1">
    <location>
        <begin position="1"/>
        <end position="72"/>
    </location>
</feature>